<keyword evidence="8 9" id="KW-0539">Nucleus</keyword>
<sequence>MSDCDFAAGWFSGPNAEAPLMPHVPITRSPQHPHVPSSVRFFNYYSGNGFTAPPFPAQVNQLPFGTKYSFFPQVSNNYRAPYSFQYEQTDPVEWPARLGVTNTSADVSEEIISGKGSSVDLSGVHAAVYQKANQLQQQQERDTQHQGQRQPKKQRTAFTRQQLEALEGEFRAHAYLTRLRRYEVAVALGLSERQVKIWFQNRRMKTKRYANGICTGGTSL</sequence>
<accession>A0A068WB25</accession>
<keyword evidence="7" id="KW-0804">Transcription</keyword>
<reference evidence="15" key="3">
    <citation type="submission" date="2020-10" db="UniProtKB">
        <authorList>
            <consortium name="WormBaseParasite"/>
        </authorList>
    </citation>
    <scope>IDENTIFICATION</scope>
</reference>
<keyword evidence="6" id="KW-0010">Activator</keyword>
<evidence type="ECO:0000256" key="10">
    <source>
        <dbReference type="RuleBase" id="RU000682"/>
    </source>
</evidence>
<evidence type="ECO:0000313" key="14">
    <source>
        <dbReference type="Proteomes" id="UP000492820"/>
    </source>
</evidence>
<feature type="region of interest" description="Disordered" evidence="11">
    <location>
        <begin position="134"/>
        <end position="156"/>
    </location>
</feature>
<keyword evidence="2" id="KW-0217">Developmental protein</keyword>
<dbReference type="Gene3D" id="1.10.10.60">
    <property type="entry name" value="Homeodomain-like"/>
    <property type="match status" value="1"/>
</dbReference>
<reference evidence="13" key="2">
    <citation type="submission" date="2014-06" db="EMBL/GenBank/DDBJ databases">
        <authorList>
            <person name="Aslett M."/>
        </authorList>
    </citation>
    <scope>NUCLEOTIDE SEQUENCE</scope>
</reference>
<keyword evidence="5 9" id="KW-0371">Homeobox</keyword>
<dbReference type="PRINTS" id="PR00031">
    <property type="entry name" value="HTHREPRESSR"/>
</dbReference>
<protein>
    <submittedName>
        <fullName evidence="13 15">Mesenchyme homeobox</fullName>
    </submittedName>
</protein>
<dbReference type="GO" id="GO:0005634">
    <property type="term" value="C:nucleus"/>
    <property type="evidence" value="ECO:0007669"/>
    <property type="project" value="UniProtKB-SubCell"/>
</dbReference>
<evidence type="ECO:0000256" key="4">
    <source>
        <dbReference type="ARBA" id="ARBA00023125"/>
    </source>
</evidence>
<evidence type="ECO:0000256" key="3">
    <source>
        <dbReference type="ARBA" id="ARBA00023015"/>
    </source>
</evidence>
<evidence type="ECO:0000256" key="11">
    <source>
        <dbReference type="SAM" id="MobiDB-lite"/>
    </source>
</evidence>
<evidence type="ECO:0000256" key="1">
    <source>
        <dbReference type="ARBA" id="ARBA00004123"/>
    </source>
</evidence>
<dbReference type="OrthoDB" id="6159439at2759"/>
<dbReference type="WBParaSite" id="EgrG_000996900">
    <property type="protein sequence ID" value="EgrG_000996900"/>
    <property type="gene ID" value="EgrG_000996900"/>
</dbReference>
<evidence type="ECO:0000256" key="5">
    <source>
        <dbReference type="ARBA" id="ARBA00023155"/>
    </source>
</evidence>
<dbReference type="SUPFAM" id="SSF46689">
    <property type="entry name" value="Homeodomain-like"/>
    <property type="match status" value="1"/>
</dbReference>
<dbReference type="InterPro" id="IPR001356">
    <property type="entry name" value="HD"/>
</dbReference>
<keyword evidence="3" id="KW-0805">Transcription regulation</keyword>
<reference evidence="13 14" key="1">
    <citation type="journal article" date="2013" name="Nature">
        <title>The genomes of four tapeworm species reveal adaptations to parasitism.</title>
        <authorList>
            <person name="Tsai I.J."/>
            <person name="Zarowiecki M."/>
            <person name="Holroyd N."/>
            <person name="Garciarrubio A."/>
            <person name="Sanchez-Flores A."/>
            <person name="Brooks K.L."/>
            <person name="Tracey A."/>
            <person name="Bobes R.J."/>
            <person name="Fragoso G."/>
            <person name="Sciutto E."/>
            <person name="Aslett M."/>
            <person name="Beasley H."/>
            <person name="Bennett H.M."/>
            <person name="Cai J."/>
            <person name="Camicia F."/>
            <person name="Clark R."/>
            <person name="Cucher M."/>
            <person name="De Silva N."/>
            <person name="Day T.A."/>
            <person name="Deplazes P."/>
            <person name="Estrada K."/>
            <person name="Fernandez C."/>
            <person name="Holland P.W."/>
            <person name="Hou J."/>
            <person name="Hu S."/>
            <person name="Huckvale T."/>
            <person name="Hung S.S."/>
            <person name="Kamenetzky L."/>
            <person name="Keane J.A."/>
            <person name="Kiss F."/>
            <person name="Koziol U."/>
            <person name="Lambert O."/>
            <person name="Liu K."/>
            <person name="Luo X."/>
            <person name="Luo Y."/>
            <person name="Macchiaroli N."/>
            <person name="Nichol S."/>
            <person name="Paps J."/>
            <person name="Parkinson J."/>
            <person name="Pouchkina-Stantcheva N."/>
            <person name="Riddiford N."/>
            <person name="Rosenzvit M."/>
            <person name="Salinas G."/>
            <person name="Wasmuth J.D."/>
            <person name="Zamanian M."/>
            <person name="Zheng Y."/>
            <person name="Cai X."/>
            <person name="Soberon X."/>
            <person name="Olson P.D."/>
            <person name="Laclette J.P."/>
            <person name="Brehm K."/>
            <person name="Berriman M."/>
            <person name="Garciarrubio A."/>
            <person name="Bobes R.J."/>
            <person name="Fragoso G."/>
            <person name="Sanchez-Flores A."/>
            <person name="Estrada K."/>
            <person name="Cevallos M.A."/>
            <person name="Morett E."/>
            <person name="Gonzalez V."/>
            <person name="Portillo T."/>
            <person name="Ochoa-Leyva A."/>
            <person name="Jose M.V."/>
            <person name="Sciutto E."/>
            <person name="Landa A."/>
            <person name="Jimenez L."/>
            <person name="Valdes V."/>
            <person name="Carrero J.C."/>
            <person name="Larralde C."/>
            <person name="Morales-Montor J."/>
            <person name="Limon-Lason J."/>
            <person name="Soberon X."/>
            <person name="Laclette J.P."/>
        </authorList>
    </citation>
    <scope>NUCLEOTIDE SEQUENCE [LARGE SCALE GENOMIC DNA]</scope>
</reference>
<gene>
    <name evidence="13" type="ORF">EgrG_000996900</name>
</gene>
<evidence type="ECO:0000256" key="8">
    <source>
        <dbReference type="ARBA" id="ARBA00023242"/>
    </source>
</evidence>
<dbReference type="GO" id="GO:0000981">
    <property type="term" value="F:DNA-binding transcription factor activity, RNA polymerase II-specific"/>
    <property type="evidence" value="ECO:0007669"/>
    <property type="project" value="InterPro"/>
</dbReference>
<dbReference type="InterPro" id="IPR017970">
    <property type="entry name" value="Homeobox_CS"/>
</dbReference>
<evidence type="ECO:0000259" key="12">
    <source>
        <dbReference type="PROSITE" id="PS50071"/>
    </source>
</evidence>
<evidence type="ECO:0000256" key="6">
    <source>
        <dbReference type="ARBA" id="ARBA00023159"/>
    </source>
</evidence>
<dbReference type="Pfam" id="PF00046">
    <property type="entry name" value="Homeodomain"/>
    <property type="match status" value="1"/>
</dbReference>
<dbReference type="CDD" id="cd00086">
    <property type="entry name" value="homeodomain"/>
    <property type="match status" value="1"/>
</dbReference>
<evidence type="ECO:0000256" key="2">
    <source>
        <dbReference type="ARBA" id="ARBA00022473"/>
    </source>
</evidence>
<evidence type="ECO:0000256" key="7">
    <source>
        <dbReference type="ARBA" id="ARBA00023163"/>
    </source>
</evidence>
<dbReference type="GO" id="GO:0000978">
    <property type="term" value="F:RNA polymerase II cis-regulatory region sequence-specific DNA binding"/>
    <property type="evidence" value="ECO:0007669"/>
    <property type="project" value="TreeGrafter"/>
</dbReference>
<dbReference type="InterPro" id="IPR042634">
    <property type="entry name" value="MOX-1/MOX-2"/>
</dbReference>
<dbReference type="InterPro" id="IPR020479">
    <property type="entry name" value="HD_metazoa"/>
</dbReference>
<evidence type="ECO:0000313" key="15">
    <source>
        <dbReference type="WBParaSite" id="EgrG_000996900"/>
    </source>
</evidence>
<dbReference type="AlphaFoldDB" id="A0A068WB25"/>
<dbReference type="Proteomes" id="UP000492820">
    <property type="component" value="Unassembled WGS sequence"/>
</dbReference>
<dbReference type="PANTHER" id="PTHR24328:SF7">
    <property type="entry name" value="BUTTONLESS"/>
    <property type="match status" value="1"/>
</dbReference>
<feature type="domain" description="Homeobox" evidence="12">
    <location>
        <begin position="149"/>
        <end position="209"/>
    </location>
</feature>
<proteinExistence type="predicted"/>
<comment type="subcellular location">
    <subcellularLocation>
        <location evidence="1 9 10">Nucleus</location>
    </subcellularLocation>
</comment>
<organism evidence="13">
    <name type="scientific">Echinococcus granulosus</name>
    <name type="common">Hydatid tapeworm</name>
    <dbReference type="NCBI Taxonomy" id="6210"/>
    <lineage>
        <taxon>Eukaryota</taxon>
        <taxon>Metazoa</taxon>
        <taxon>Spiralia</taxon>
        <taxon>Lophotrochozoa</taxon>
        <taxon>Platyhelminthes</taxon>
        <taxon>Cestoda</taxon>
        <taxon>Eucestoda</taxon>
        <taxon>Cyclophyllidea</taxon>
        <taxon>Taeniidae</taxon>
        <taxon>Echinococcus</taxon>
        <taxon>Echinococcus granulosus group</taxon>
    </lineage>
</organism>
<dbReference type="SMART" id="SM00389">
    <property type="entry name" value="HOX"/>
    <property type="match status" value="1"/>
</dbReference>
<keyword evidence="4 9" id="KW-0238">DNA-binding</keyword>
<dbReference type="PROSITE" id="PS50071">
    <property type="entry name" value="HOMEOBOX_2"/>
    <property type="match status" value="1"/>
</dbReference>
<dbReference type="InterPro" id="IPR000047">
    <property type="entry name" value="HTH_motif"/>
</dbReference>
<feature type="DNA-binding region" description="Homeobox" evidence="9">
    <location>
        <begin position="151"/>
        <end position="210"/>
    </location>
</feature>
<dbReference type="PRINTS" id="PR00024">
    <property type="entry name" value="HOMEOBOX"/>
</dbReference>
<dbReference type="PANTHER" id="PTHR24328">
    <property type="entry name" value="HOMEOBOX PROTEIN MOX"/>
    <property type="match status" value="1"/>
</dbReference>
<dbReference type="EMBL" id="LK028577">
    <property type="protein sequence ID" value="CDS17233.1"/>
    <property type="molecule type" value="Genomic_DNA"/>
</dbReference>
<name>A0A068WB25_ECHGR</name>
<evidence type="ECO:0000313" key="13">
    <source>
        <dbReference type="EMBL" id="CDS17233.1"/>
    </source>
</evidence>
<dbReference type="GO" id="GO:0045944">
    <property type="term" value="P:positive regulation of transcription by RNA polymerase II"/>
    <property type="evidence" value="ECO:0007669"/>
    <property type="project" value="InterPro"/>
</dbReference>
<dbReference type="PROSITE" id="PS00027">
    <property type="entry name" value="HOMEOBOX_1"/>
    <property type="match status" value="1"/>
</dbReference>
<evidence type="ECO:0000256" key="9">
    <source>
        <dbReference type="PROSITE-ProRule" id="PRU00108"/>
    </source>
</evidence>
<dbReference type="InterPro" id="IPR009057">
    <property type="entry name" value="Homeodomain-like_sf"/>
</dbReference>